<feature type="region of interest" description="Disordered" evidence="1">
    <location>
        <begin position="26"/>
        <end position="62"/>
    </location>
</feature>
<comment type="caution">
    <text evidence="2">The sequence shown here is derived from an EMBL/GenBank/DDBJ whole genome shotgun (WGS) entry which is preliminary data.</text>
</comment>
<reference evidence="2 3" key="1">
    <citation type="submission" date="2021-01" db="EMBL/GenBank/DDBJ databases">
        <title>Whole genome shotgun sequence of Planotetraspora mira NBRC 15435.</title>
        <authorList>
            <person name="Komaki H."/>
            <person name="Tamura T."/>
        </authorList>
    </citation>
    <scope>NUCLEOTIDE SEQUENCE [LARGE SCALE GENOMIC DNA]</scope>
    <source>
        <strain evidence="2 3">NBRC 15435</strain>
    </source>
</reference>
<keyword evidence="3" id="KW-1185">Reference proteome</keyword>
<feature type="compositionally biased region" description="Polar residues" evidence="1">
    <location>
        <begin position="53"/>
        <end position="62"/>
    </location>
</feature>
<organism evidence="2 3">
    <name type="scientific">Planotetraspora mira</name>
    <dbReference type="NCBI Taxonomy" id="58121"/>
    <lineage>
        <taxon>Bacteria</taxon>
        <taxon>Bacillati</taxon>
        <taxon>Actinomycetota</taxon>
        <taxon>Actinomycetes</taxon>
        <taxon>Streptosporangiales</taxon>
        <taxon>Streptosporangiaceae</taxon>
        <taxon>Planotetraspora</taxon>
    </lineage>
</organism>
<name>A0A8J3TKI8_9ACTN</name>
<evidence type="ECO:0000313" key="2">
    <source>
        <dbReference type="EMBL" id="GII27421.1"/>
    </source>
</evidence>
<protein>
    <submittedName>
        <fullName evidence="2">Uncharacterized protein</fullName>
    </submittedName>
</protein>
<dbReference type="EMBL" id="BOOO01000004">
    <property type="protein sequence ID" value="GII27421.1"/>
    <property type="molecule type" value="Genomic_DNA"/>
</dbReference>
<evidence type="ECO:0000256" key="1">
    <source>
        <dbReference type="SAM" id="MobiDB-lite"/>
    </source>
</evidence>
<gene>
    <name evidence="2" type="ORF">Pmi06nite_08630</name>
</gene>
<sequence length="62" mass="6949">MPHHDKITAEIVRHRADKITEPVICRVSPDMGEDPGDTADGIVPLREHPPALSEQNNPVCWR</sequence>
<dbReference type="Proteomes" id="UP000650628">
    <property type="component" value="Unassembled WGS sequence"/>
</dbReference>
<dbReference type="AlphaFoldDB" id="A0A8J3TKI8"/>
<evidence type="ECO:0000313" key="3">
    <source>
        <dbReference type="Proteomes" id="UP000650628"/>
    </source>
</evidence>
<proteinExistence type="predicted"/>
<accession>A0A8J3TKI8</accession>